<feature type="short sequence motif" description="Q motif" evidence="8">
    <location>
        <begin position="5"/>
        <end position="33"/>
    </location>
</feature>
<evidence type="ECO:0000256" key="1">
    <source>
        <dbReference type="ARBA" id="ARBA00012552"/>
    </source>
</evidence>
<dbReference type="AlphaFoldDB" id="A0ABD4TE61"/>
<keyword evidence="2" id="KW-0963">Cytoplasm</keyword>
<dbReference type="SUPFAM" id="SSF52540">
    <property type="entry name" value="P-loop containing nucleoside triphosphate hydrolases"/>
    <property type="match status" value="1"/>
</dbReference>
<keyword evidence="13" id="KW-1185">Reference proteome</keyword>
<dbReference type="SMART" id="SM00490">
    <property type="entry name" value="HELICc"/>
    <property type="match status" value="1"/>
</dbReference>
<dbReference type="InterPro" id="IPR027417">
    <property type="entry name" value="P-loop_NTPase"/>
</dbReference>
<dbReference type="Pfam" id="PF03880">
    <property type="entry name" value="DbpA"/>
    <property type="match status" value="1"/>
</dbReference>
<dbReference type="Pfam" id="PF00270">
    <property type="entry name" value="DEAD"/>
    <property type="match status" value="1"/>
</dbReference>
<proteinExistence type="predicted"/>
<keyword evidence="3" id="KW-0547">Nucleotide-binding</keyword>
<dbReference type="InterPro" id="IPR050547">
    <property type="entry name" value="DEAD_box_RNA_helicases"/>
</dbReference>
<dbReference type="InterPro" id="IPR011545">
    <property type="entry name" value="DEAD/DEAH_box_helicase_dom"/>
</dbReference>
<dbReference type="FunFam" id="3.40.50.300:FF:000108">
    <property type="entry name" value="ATP-dependent RNA helicase RhlE"/>
    <property type="match status" value="1"/>
</dbReference>
<dbReference type="InterPro" id="IPR005580">
    <property type="entry name" value="DbpA/CsdA_RNA-bd_dom"/>
</dbReference>
<evidence type="ECO:0000256" key="2">
    <source>
        <dbReference type="ARBA" id="ARBA00022490"/>
    </source>
</evidence>
<dbReference type="PANTHER" id="PTHR47963">
    <property type="entry name" value="DEAD-BOX ATP-DEPENDENT RNA HELICASE 47, MITOCHONDRIAL"/>
    <property type="match status" value="1"/>
</dbReference>
<keyword evidence="5 12" id="KW-0347">Helicase</keyword>
<evidence type="ECO:0000256" key="4">
    <source>
        <dbReference type="ARBA" id="ARBA00022801"/>
    </source>
</evidence>
<keyword evidence="4" id="KW-0378">Hydrolase</keyword>
<name>A0ABD4TE61_9EURY</name>
<dbReference type="Pfam" id="PF00271">
    <property type="entry name" value="Helicase_C"/>
    <property type="match status" value="1"/>
</dbReference>
<evidence type="ECO:0000313" key="12">
    <source>
        <dbReference type="EMBL" id="MCM2466261.1"/>
    </source>
</evidence>
<dbReference type="PROSITE" id="PS51192">
    <property type="entry name" value="HELICASE_ATP_BIND_1"/>
    <property type="match status" value="1"/>
</dbReference>
<reference evidence="12 13" key="1">
    <citation type="submission" date="2018-05" db="EMBL/GenBank/DDBJ databases">
        <title>Isolation and characterization of genus Methanoculleus species and their viruses from deep sea marine sediment offshore southwestern Taiwan.</title>
        <authorList>
            <person name="Wei W.-H."/>
            <person name="Chen W.-C."/>
            <person name="Lai M.-C."/>
            <person name="Chen S.-C."/>
        </authorList>
    </citation>
    <scope>NUCLEOTIDE SEQUENCE [LARGE SCALE GENOMIC DNA]</scope>
    <source>
        <strain evidence="12 13">CWC-02</strain>
    </source>
</reference>
<dbReference type="CDD" id="cd12252">
    <property type="entry name" value="RRM_DbpA"/>
    <property type="match status" value="1"/>
</dbReference>
<dbReference type="EMBL" id="QFDM01000002">
    <property type="protein sequence ID" value="MCM2466261.1"/>
    <property type="molecule type" value="Genomic_DNA"/>
</dbReference>
<keyword evidence="6" id="KW-0067">ATP-binding</keyword>
<dbReference type="EC" id="3.6.4.13" evidence="1"/>
<dbReference type="InterPro" id="IPR014014">
    <property type="entry name" value="RNA_helicase_DEAD_Q_motif"/>
</dbReference>
<accession>A0ABD4TE61</accession>
<evidence type="ECO:0000256" key="7">
    <source>
        <dbReference type="ARBA" id="ARBA00023016"/>
    </source>
</evidence>
<dbReference type="PROSITE" id="PS51194">
    <property type="entry name" value="HELICASE_CTER"/>
    <property type="match status" value="1"/>
</dbReference>
<evidence type="ECO:0000313" key="13">
    <source>
        <dbReference type="Proteomes" id="UP001523230"/>
    </source>
</evidence>
<gene>
    <name evidence="12" type="ORF">DIC75_08025</name>
</gene>
<dbReference type="GO" id="GO:0140097">
    <property type="term" value="F:catalytic activity, acting on DNA"/>
    <property type="evidence" value="ECO:0007669"/>
    <property type="project" value="UniProtKB-ARBA"/>
</dbReference>
<evidence type="ECO:0000259" key="10">
    <source>
        <dbReference type="PROSITE" id="PS51194"/>
    </source>
</evidence>
<dbReference type="CDD" id="cd18787">
    <property type="entry name" value="SF2_C_DEAD"/>
    <property type="match status" value="1"/>
</dbReference>
<sequence length="538" mass="59520">MENNITFKEFNISQKTLRAIEDMGFEEPTPIQVSTIPAILEGRDVTGQAQTGTGKTAAFGVPAIERVDPDSRETQVLVLSPTRELAIQTAEEFARLAKHHRGINILPIYGGQAIDRQFRALQRGAQVVVGTPGRVLDHLDRGTLSFAGVKFVVLDEADQMLDMGFREDIEKILDETPRNRQTVLFSATLPRPILEISKRFQKDPEFISVARKEVTVPQIEQLYLEVRSRDRLEILTRLLDMYDPELTLIFSNTKRGVDDLTTHLQARGYFAEGLHGDMKQALRDRVMAKFRAGNIDMLVATDVAARGIDVEDVDLVINYDVPQDIDYYIHRIGRTARAGRAGRAVTFVGPKEYFKLRTIQDYTRIKIARIPLPTQGDVEESRTRKLIDRVQQVINEGNLEHYANLIERIISEDYTSLEVAAALLKLELGGAGPADRGQGLPQDIGPAQGLALLRIPLGREHQIRPKDIVGALAGETGIPGSAIGAINIYDTYSTVDVPLDAADRVIEGMKGKTIARVRLTRPIEIVGAPGGNASPGGR</sequence>
<organism evidence="12 13">
    <name type="scientific">Methanoculleus oceani</name>
    <dbReference type="NCBI Taxonomy" id="2184756"/>
    <lineage>
        <taxon>Archaea</taxon>
        <taxon>Methanobacteriati</taxon>
        <taxon>Methanobacteriota</taxon>
        <taxon>Stenosarchaea group</taxon>
        <taxon>Methanomicrobia</taxon>
        <taxon>Methanomicrobiales</taxon>
        <taxon>Methanomicrobiaceae</taxon>
        <taxon>Methanoculleus</taxon>
    </lineage>
</organism>
<evidence type="ECO:0000256" key="6">
    <source>
        <dbReference type="ARBA" id="ARBA00022840"/>
    </source>
</evidence>
<dbReference type="PANTHER" id="PTHR47963:SF8">
    <property type="entry name" value="ATP-DEPENDENT RNA HELICASE DEAD"/>
    <property type="match status" value="1"/>
</dbReference>
<dbReference type="Gene3D" id="3.40.50.300">
    <property type="entry name" value="P-loop containing nucleotide triphosphate hydrolases"/>
    <property type="match status" value="2"/>
</dbReference>
<keyword evidence="7" id="KW-0346">Stress response</keyword>
<dbReference type="Proteomes" id="UP001523230">
    <property type="component" value="Unassembled WGS sequence"/>
</dbReference>
<dbReference type="InterPro" id="IPR012677">
    <property type="entry name" value="Nucleotide-bd_a/b_plait_sf"/>
</dbReference>
<dbReference type="Pfam" id="PF25399">
    <property type="entry name" value="DeaD_dimer"/>
    <property type="match status" value="1"/>
</dbReference>
<comment type="caution">
    <text evidence="12">The sequence shown here is derived from an EMBL/GenBank/DDBJ whole genome shotgun (WGS) entry which is preliminary data.</text>
</comment>
<evidence type="ECO:0000256" key="5">
    <source>
        <dbReference type="ARBA" id="ARBA00022806"/>
    </source>
</evidence>
<dbReference type="GO" id="GO:0003724">
    <property type="term" value="F:RNA helicase activity"/>
    <property type="evidence" value="ECO:0007669"/>
    <property type="project" value="UniProtKB-EC"/>
</dbReference>
<dbReference type="Gene3D" id="3.30.70.330">
    <property type="match status" value="1"/>
</dbReference>
<dbReference type="SMART" id="SM00487">
    <property type="entry name" value="DEXDc"/>
    <property type="match status" value="1"/>
</dbReference>
<dbReference type="InterPro" id="IPR014001">
    <property type="entry name" value="Helicase_ATP-bd"/>
</dbReference>
<evidence type="ECO:0000256" key="3">
    <source>
        <dbReference type="ARBA" id="ARBA00022741"/>
    </source>
</evidence>
<dbReference type="InterPro" id="IPR057325">
    <property type="entry name" value="DeaD_dimer"/>
</dbReference>
<evidence type="ECO:0000256" key="8">
    <source>
        <dbReference type="PROSITE-ProRule" id="PRU00552"/>
    </source>
</evidence>
<dbReference type="GO" id="GO:0016787">
    <property type="term" value="F:hydrolase activity"/>
    <property type="evidence" value="ECO:0007669"/>
    <property type="project" value="UniProtKB-KW"/>
</dbReference>
<dbReference type="InterPro" id="IPR044742">
    <property type="entry name" value="DEAD/DEAH_RhlB"/>
</dbReference>
<evidence type="ECO:0000259" key="9">
    <source>
        <dbReference type="PROSITE" id="PS51192"/>
    </source>
</evidence>
<dbReference type="GO" id="GO:0005524">
    <property type="term" value="F:ATP binding"/>
    <property type="evidence" value="ECO:0007669"/>
    <property type="project" value="UniProtKB-KW"/>
</dbReference>
<feature type="domain" description="Helicase C-terminal" evidence="10">
    <location>
        <begin position="218"/>
        <end position="378"/>
    </location>
</feature>
<evidence type="ECO:0000259" key="11">
    <source>
        <dbReference type="PROSITE" id="PS51195"/>
    </source>
</evidence>
<protein>
    <recommendedName>
        <fullName evidence="1">RNA helicase</fullName>
        <ecNumber evidence="1">3.6.4.13</ecNumber>
    </recommendedName>
</protein>
<dbReference type="RefSeq" id="WP_250987522.1">
    <property type="nucleotide sequence ID" value="NZ_QFDM01000002.1"/>
</dbReference>
<feature type="domain" description="Helicase ATP-binding" evidence="9">
    <location>
        <begin position="36"/>
        <end position="207"/>
    </location>
</feature>
<feature type="domain" description="DEAD-box RNA helicase Q" evidence="11">
    <location>
        <begin position="5"/>
        <end position="33"/>
    </location>
</feature>
<dbReference type="PROSITE" id="PS51195">
    <property type="entry name" value="Q_MOTIF"/>
    <property type="match status" value="1"/>
</dbReference>
<dbReference type="InterPro" id="IPR001650">
    <property type="entry name" value="Helicase_C-like"/>
</dbReference>
<dbReference type="CDD" id="cd00268">
    <property type="entry name" value="DEADc"/>
    <property type="match status" value="1"/>
</dbReference>